<proteinExistence type="predicted"/>
<sequence length="108" mass="12843">MAYGNVYTYNNIPIKHYLEVLKMDKNWCTLLIAILREKPCTREQAAELYDKGKFFRNKISKEDIEDMVKFREKGFMFKEIAEIFYTDSSVVCRLVNSFKNKKKLPARS</sequence>
<reference evidence="1 2" key="1">
    <citation type="submission" date="2019-02" db="EMBL/GenBank/DDBJ databases">
        <title>Genome sequencing of Clostridium botulinum clinical isolates.</title>
        <authorList>
            <person name="Brunt J."/>
            <person name="Van Vliet A.H.M."/>
            <person name="Stringer S.C."/>
            <person name="Grant K.A."/>
            <person name="Carter A.C."/>
            <person name="Peck M.W."/>
        </authorList>
    </citation>
    <scope>NUCLEOTIDE SEQUENCE [LARGE SCALE GENOMIC DNA]</scope>
    <source>
        <strain evidence="1 2">R1125/03</strain>
    </source>
</reference>
<organism evidence="1 2">
    <name type="scientific">Clostridium botulinum</name>
    <dbReference type="NCBI Taxonomy" id="1491"/>
    <lineage>
        <taxon>Bacteria</taxon>
        <taxon>Bacillati</taxon>
        <taxon>Bacillota</taxon>
        <taxon>Clostridia</taxon>
        <taxon>Eubacteriales</taxon>
        <taxon>Clostridiaceae</taxon>
        <taxon>Clostridium</taxon>
    </lineage>
</organism>
<protein>
    <submittedName>
        <fullName evidence="1">Uncharacterized protein</fullName>
    </submittedName>
</protein>
<accession>A0A6M0SWI4</accession>
<gene>
    <name evidence="1" type="ORF">EXM42_03550</name>
</gene>
<name>A0A6M0SWI4_CLOBO</name>
<dbReference type="AlphaFoldDB" id="A0A6M0SWI4"/>
<evidence type="ECO:0000313" key="2">
    <source>
        <dbReference type="Proteomes" id="UP000473089"/>
    </source>
</evidence>
<evidence type="ECO:0000313" key="1">
    <source>
        <dbReference type="EMBL" id="NFA59503.1"/>
    </source>
</evidence>
<comment type="caution">
    <text evidence="1">The sequence shown here is derived from an EMBL/GenBank/DDBJ whole genome shotgun (WGS) entry which is preliminary data.</text>
</comment>
<dbReference type="EMBL" id="SGJP01000005">
    <property type="protein sequence ID" value="NFA59503.1"/>
    <property type="molecule type" value="Genomic_DNA"/>
</dbReference>
<dbReference type="Proteomes" id="UP000473089">
    <property type="component" value="Unassembled WGS sequence"/>
</dbReference>